<evidence type="ECO:0000313" key="2">
    <source>
        <dbReference type="WBParaSite" id="PgR275_g002_t01"/>
    </source>
</evidence>
<name>A0A915CKX1_PARUN</name>
<evidence type="ECO:0000313" key="1">
    <source>
        <dbReference type="Proteomes" id="UP000887569"/>
    </source>
</evidence>
<proteinExistence type="predicted"/>
<dbReference type="Proteomes" id="UP000887569">
    <property type="component" value="Unplaced"/>
</dbReference>
<accession>A0A915CKX1</accession>
<keyword evidence="1" id="KW-1185">Reference proteome</keyword>
<sequence length="75" mass="8655">MCMIVAVIVLTSCDLVHIHVRNFLTLYYCVVPRGCLFLLRGWLRRLTGKAVGLSHYGERNEWEIFFQTPSLVVSL</sequence>
<protein>
    <submittedName>
        <fullName evidence="2">Secreted protein</fullName>
    </submittedName>
</protein>
<dbReference type="AlphaFoldDB" id="A0A915CKX1"/>
<organism evidence="1 2">
    <name type="scientific">Parascaris univalens</name>
    <name type="common">Nematode worm</name>
    <dbReference type="NCBI Taxonomy" id="6257"/>
    <lineage>
        <taxon>Eukaryota</taxon>
        <taxon>Metazoa</taxon>
        <taxon>Ecdysozoa</taxon>
        <taxon>Nematoda</taxon>
        <taxon>Chromadorea</taxon>
        <taxon>Rhabditida</taxon>
        <taxon>Spirurina</taxon>
        <taxon>Ascaridomorpha</taxon>
        <taxon>Ascaridoidea</taxon>
        <taxon>Ascarididae</taxon>
        <taxon>Parascaris</taxon>
    </lineage>
</organism>
<dbReference type="WBParaSite" id="PgR275_g002_t01">
    <property type="protein sequence ID" value="PgR275_g002_t01"/>
    <property type="gene ID" value="PgR275_g002"/>
</dbReference>
<reference evidence="2" key="1">
    <citation type="submission" date="2022-11" db="UniProtKB">
        <authorList>
            <consortium name="WormBaseParasite"/>
        </authorList>
    </citation>
    <scope>IDENTIFICATION</scope>
</reference>